<evidence type="ECO:0000313" key="2">
    <source>
        <dbReference type="Proteomes" id="UP000681027"/>
    </source>
</evidence>
<accession>A0ABS5NLE9</accession>
<dbReference type="EMBL" id="JAGYPM010000001">
    <property type="protein sequence ID" value="MBS4188640.1"/>
    <property type="molecule type" value="Genomic_DNA"/>
</dbReference>
<name>A0ABS5NLE9_9BACI</name>
<protein>
    <submittedName>
        <fullName evidence="1">Uncharacterized protein</fullName>
    </submittedName>
</protein>
<reference evidence="1 2" key="1">
    <citation type="submission" date="2021-05" db="EMBL/GenBank/DDBJ databases">
        <title>Novel Bacillus species.</title>
        <authorList>
            <person name="Liu G."/>
        </authorList>
    </citation>
    <scope>NUCLEOTIDE SEQUENCE [LARGE SCALE GENOMIC DNA]</scope>
    <source>
        <strain evidence="1 2">FJAT-49705</strain>
    </source>
</reference>
<evidence type="ECO:0000313" key="1">
    <source>
        <dbReference type="EMBL" id="MBS4188640.1"/>
    </source>
</evidence>
<sequence>MAELPKGKQRITIGCYYTLQPAKGMCINTSLVIRWYGLPFLMWKRAHEIKSFKWYEYPLLVWLIAKHTLKKWVT</sequence>
<dbReference type="RefSeq" id="WP_213100167.1">
    <property type="nucleotide sequence ID" value="NZ_JAGYPM010000001.1"/>
</dbReference>
<proteinExistence type="predicted"/>
<comment type="caution">
    <text evidence="1">The sequence shown here is derived from an EMBL/GenBank/DDBJ whole genome shotgun (WGS) entry which is preliminary data.</text>
</comment>
<organism evidence="1 2">
    <name type="scientific">Cytobacillus citreus</name>
    <dbReference type="NCBI Taxonomy" id="2833586"/>
    <lineage>
        <taxon>Bacteria</taxon>
        <taxon>Bacillati</taxon>
        <taxon>Bacillota</taxon>
        <taxon>Bacilli</taxon>
        <taxon>Bacillales</taxon>
        <taxon>Bacillaceae</taxon>
        <taxon>Cytobacillus</taxon>
    </lineage>
</organism>
<gene>
    <name evidence="1" type="ORF">KHA94_00200</name>
</gene>
<keyword evidence="2" id="KW-1185">Reference proteome</keyword>
<dbReference type="Proteomes" id="UP000681027">
    <property type="component" value="Unassembled WGS sequence"/>
</dbReference>